<dbReference type="Proteomes" id="UP000250222">
    <property type="component" value="Unassembled WGS sequence"/>
</dbReference>
<dbReference type="OrthoDB" id="73040at2"/>
<dbReference type="NCBIfam" id="NF038094">
    <property type="entry name" value="CueP_fam"/>
    <property type="match status" value="1"/>
</dbReference>
<organism evidence="2 3">
    <name type="scientific">Georgenia satyanarayanai</name>
    <dbReference type="NCBI Taxonomy" id="860221"/>
    <lineage>
        <taxon>Bacteria</taxon>
        <taxon>Bacillati</taxon>
        <taxon>Actinomycetota</taxon>
        <taxon>Actinomycetes</taxon>
        <taxon>Micrococcales</taxon>
        <taxon>Bogoriellaceae</taxon>
        <taxon>Georgenia</taxon>
    </lineage>
</organism>
<protein>
    <recommendedName>
        <fullName evidence="4">CueP family metal-binding protein</fullName>
    </recommendedName>
</protein>
<keyword evidence="1" id="KW-0732">Signal</keyword>
<reference evidence="2 3" key="1">
    <citation type="submission" date="2016-10" db="EMBL/GenBank/DDBJ databases">
        <authorList>
            <person name="Cai Z."/>
        </authorList>
    </citation>
    <scope>NUCLEOTIDE SEQUENCE [LARGE SCALE GENOMIC DNA]</scope>
    <source>
        <strain evidence="2 3">CGMCC 1.10826</strain>
    </source>
</reference>
<dbReference type="EMBL" id="UETB01000001">
    <property type="protein sequence ID" value="SSA36752.1"/>
    <property type="molecule type" value="Genomic_DNA"/>
</dbReference>
<dbReference type="RefSeq" id="WP_110850903.1">
    <property type="nucleotide sequence ID" value="NZ_QKLZ01000001.1"/>
</dbReference>
<sequence>MARTPRVAAVAATLLLALTACSDAADETATAPAPETTTASAPETAPLLAEHGLEGMSGKEIVDHLDRLGGAERPADLTASVRPAELIVSDGTEELAVALPEDEFYLSVAPYVDSSHECYFHSLTTCQGELTETDIEVTFTSSDGEVLLEESTTTFANGFAGFWLPRDVEGVLEVTHDGRTGTVPVATGEEDPTCLTTLQLT</sequence>
<dbReference type="InterPro" id="IPR047808">
    <property type="entry name" value="CueP-like"/>
</dbReference>
<dbReference type="Pfam" id="PF21172">
    <property type="entry name" value="CueP"/>
    <property type="match status" value="1"/>
</dbReference>
<dbReference type="AlphaFoldDB" id="A0A2Y9BV49"/>
<dbReference type="Gene3D" id="2.60.40.3700">
    <property type="match status" value="1"/>
</dbReference>
<evidence type="ECO:0000313" key="2">
    <source>
        <dbReference type="EMBL" id="SSA36752.1"/>
    </source>
</evidence>
<keyword evidence="3" id="KW-1185">Reference proteome</keyword>
<dbReference type="PROSITE" id="PS51257">
    <property type="entry name" value="PROKAR_LIPOPROTEIN"/>
    <property type="match status" value="1"/>
</dbReference>
<feature type="chain" id="PRO_5038348228" description="CueP family metal-binding protein" evidence="1">
    <location>
        <begin position="25"/>
        <end position="201"/>
    </location>
</feature>
<evidence type="ECO:0000313" key="3">
    <source>
        <dbReference type="Proteomes" id="UP000250222"/>
    </source>
</evidence>
<accession>A0A2Y9BV49</accession>
<feature type="signal peptide" evidence="1">
    <location>
        <begin position="1"/>
        <end position="24"/>
    </location>
</feature>
<evidence type="ECO:0008006" key="4">
    <source>
        <dbReference type="Google" id="ProtNLM"/>
    </source>
</evidence>
<gene>
    <name evidence="2" type="ORF">SAMN05216184_101414</name>
</gene>
<evidence type="ECO:0000256" key="1">
    <source>
        <dbReference type="SAM" id="SignalP"/>
    </source>
</evidence>
<name>A0A2Y9BV49_9MICO</name>
<proteinExistence type="predicted"/>